<evidence type="ECO:0000256" key="2">
    <source>
        <dbReference type="ARBA" id="ARBA00022737"/>
    </source>
</evidence>
<comment type="caution">
    <text evidence="5">The sequence shown here is derived from an EMBL/GenBank/DDBJ whole genome shotgun (WGS) entry which is preliminary data.</text>
</comment>
<dbReference type="SMART" id="SM00320">
    <property type="entry name" value="WD40"/>
    <property type="match status" value="4"/>
</dbReference>
<dbReference type="PROSITE" id="PS50294">
    <property type="entry name" value="WD_REPEATS_REGION"/>
    <property type="match status" value="3"/>
</dbReference>
<dbReference type="PROSITE" id="PS00678">
    <property type="entry name" value="WD_REPEATS_1"/>
    <property type="match status" value="2"/>
</dbReference>
<name>A0A2U1IVY0_SMIAN</name>
<dbReference type="PANTHER" id="PTHR19879">
    <property type="entry name" value="TRANSCRIPTION INITIATION FACTOR TFIID"/>
    <property type="match status" value="1"/>
</dbReference>
<dbReference type="GO" id="GO:0016251">
    <property type="term" value="F:RNA polymerase II general transcription initiation factor activity"/>
    <property type="evidence" value="ECO:0007669"/>
    <property type="project" value="TreeGrafter"/>
</dbReference>
<evidence type="ECO:0000313" key="5">
    <source>
        <dbReference type="EMBL" id="PVZ96959.1"/>
    </source>
</evidence>
<protein>
    <submittedName>
        <fullName evidence="5">Uncharacterized protein</fullName>
    </submittedName>
</protein>
<dbReference type="GO" id="GO:0005669">
    <property type="term" value="C:transcription factor TFIID complex"/>
    <property type="evidence" value="ECO:0007669"/>
    <property type="project" value="TreeGrafter"/>
</dbReference>
<organism evidence="5 6">
    <name type="scientific">Smittium angustum</name>
    <dbReference type="NCBI Taxonomy" id="133377"/>
    <lineage>
        <taxon>Eukaryota</taxon>
        <taxon>Fungi</taxon>
        <taxon>Fungi incertae sedis</taxon>
        <taxon>Zoopagomycota</taxon>
        <taxon>Kickxellomycotina</taxon>
        <taxon>Harpellomycetes</taxon>
        <taxon>Harpellales</taxon>
        <taxon>Legeriomycetaceae</taxon>
        <taxon>Smittium</taxon>
    </lineage>
</organism>
<dbReference type="PRINTS" id="PR00320">
    <property type="entry name" value="GPROTEINBRPT"/>
</dbReference>
<dbReference type="PANTHER" id="PTHR19879:SF1">
    <property type="entry name" value="CANNONBALL-RELATED"/>
    <property type="match status" value="1"/>
</dbReference>
<keyword evidence="2" id="KW-0677">Repeat</keyword>
<feature type="repeat" description="WD" evidence="3">
    <location>
        <begin position="10"/>
        <end position="42"/>
    </location>
</feature>
<proteinExistence type="predicted"/>
<dbReference type="SUPFAM" id="SSF50978">
    <property type="entry name" value="WD40 repeat-like"/>
    <property type="match status" value="1"/>
</dbReference>
<feature type="repeat" description="WD" evidence="3">
    <location>
        <begin position="52"/>
        <end position="93"/>
    </location>
</feature>
<accession>A0A2U1IVY0</accession>
<feature type="compositionally biased region" description="Low complexity" evidence="4">
    <location>
        <begin position="139"/>
        <end position="148"/>
    </location>
</feature>
<gene>
    <name evidence="5" type="ORF">BB558_007107</name>
</gene>
<feature type="region of interest" description="Disordered" evidence="4">
    <location>
        <begin position="123"/>
        <end position="171"/>
    </location>
</feature>
<dbReference type="InterPro" id="IPR020472">
    <property type="entry name" value="WD40_PAC1"/>
</dbReference>
<dbReference type="CDD" id="cd00200">
    <property type="entry name" value="WD40"/>
    <property type="match status" value="1"/>
</dbReference>
<evidence type="ECO:0000256" key="3">
    <source>
        <dbReference type="PROSITE-ProRule" id="PRU00221"/>
    </source>
</evidence>
<dbReference type="InterPro" id="IPR001680">
    <property type="entry name" value="WD40_rpt"/>
</dbReference>
<evidence type="ECO:0000313" key="6">
    <source>
        <dbReference type="Proteomes" id="UP000245591"/>
    </source>
</evidence>
<dbReference type="InterPro" id="IPR019775">
    <property type="entry name" value="WD40_repeat_CS"/>
</dbReference>
<sequence>MDTLSNLVCYRGHNYPVWDVSFGPIGVYFASASHDRTARLWSCEHIYPLRIFAGHLSDVNTVQFHPNNKYIITGSDDKTVRLWDIQTGKCVRLFSGHSGSVTTVCISPDGKYAASASSAPVIKPSKKSEENKGTVFHNTLGTGTKTNGGDTGGLRTSASGTKIRTSQEPRAFSSEIAESNVIKVWDLGSGKQLLNLYGHTETINTLSFNNESTILLSGSSDQSVKAWNVTQVGEKGGNEGSARTTIIPKSNQSLQGTSNGGMEGKRDKFGVWKKDMIKESKELLKSWGTVSTPIFKIKFTTRNLAGAIGAYTPPEV</sequence>
<dbReference type="PROSITE" id="PS50082">
    <property type="entry name" value="WD_REPEATS_2"/>
    <property type="match status" value="3"/>
</dbReference>
<evidence type="ECO:0000256" key="4">
    <source>
        <dbReference type="SAM" id="MobiDB-lite"/>
    </source>
</evidence>
<evidence type="ECO:0000256" key="1">
    <source>
        <dbReference type="ARBA" id="ARBA00022574"/>
    </source>
</evidence>
<dbReference type="Gene3D" id="2.130.10.10">
    <property type="entry name" value="YVTN repeat-like/Quinoprotein amine dehydrogenase"/>
    <property type="match status" value="2"/>
</dbReference>
<dbReference type="InterPro" id="IPR015943">
    <property type="entry name" value="WD40/YVTN_repeat-like_dom_sf"/>
</dbReference>
<dbReference type="EMBL" id="MBFU01001056">
    <property type="protein sequence ID" value="PVZ96959.1"/>
    <property type="molecule type" value="Genomic_DNA"/>
</dbReference>
<feature type="repeat" description="WD" evidence="3">
    <location>
        <begin position="196"/>
        <end position="229"/>
    </location>
</feature>
<dbReference type="Pfam" id="PF00400">
    <property type="entry name" value="WD40"/>
    <property type="match status" value="4"/>
</dbReference>
<dbReference type="InterPro" id="IPR036322">
    <property type="entry name" value="WD40_repeat_dom_sf"/>
</dbReference>
<reference evidence="5 6" key="1">
    <citation type="journal article" date="2018" name="MBio">
        <title>Comparative Genomics Reveals the Core Gene Toolbox for the Fungus-Insect Symbiosis.</title>
        <authorList>
            <person name="Wang Y."/>
            <person name="Stata M."/>
            <person name="Wang W."/>
            <person name="Stajich J.E."/>
            <person name="White M.M."/>
            <person name="Moncalvo J.M."/>
        </authorList>
    </citation>
    <scope>NUCLEOTIDE SEQUENCE [LARGE SCALE GENOMIC DNA]</scope>
    <source>
        <strain evidence="5 6">AUS-126-30</strain>
    </source>
</reference>
<dbReference type="Proteomes" id="UP000245591">
    <property type="component" value="Unassembled WGS sequence"/>
</dbReference>
<keyword evidence="6" id="KW-1185">Reference proteome</keyword>
<dbReference type="AlphaFoldDB" id="A0A2U1IVY0"/>
<keyword evidence="1 3" id="KW-0853">WD repeat</keyword>
<feature type="compositionally biased region" description="Polar residues" evidence="4">
    <location>
        <begin position="154"/>
        <end position="168"/>
    </location>
</feature>
<dbReference type="GO" id="GO:0006367">
    <property type="term" value="P:transcription initiation at RNA polymerase II promoter"/>
    <property type="evidence" value="ECO:0007669"/>
    <property type="project" value="TreeGrafter"/>
</dbReference>